<dbReference type="InterPro" id="IPR003692">
    <property type="entry name" value="Hydantoinase_B"/>
</dbReference>
<dbReference type="InterPro" id="IPR049517">
    <property type="entry name" value="ACX-like_C"/>
</dbReference>
<proteinExistence type="inferred from homology"/>
<gene>
    <name evidence="7" type="ORF">IHE71_05510</name>
</gene>
<protein>
    <submittedName>
        <fullName evidence="7">Hydantoinase B/oxoprolinase family protein</fullName>
    </submittedName>
</protein>
<evidence type="ECO:0000313" key="7">
    <source>
        <dbReference type="EMBL" id="MBE1875167.1"/>
    </source>
</evidence>
<dbReference type="Proteomes" id="UP000625527">
    <property type="component" value="Unassembled WGS sequence"/>
</dbReference>
<feature type="domain" description="Hydantoinase B/oxoprolinase" evidence="4">
    <location>
        <begin position="723"/>
        <end position="1267"/>
    </location>
</feature>
<dbReference type="Pfam" id="PF01968">
    <property type="entry name" value="Hydantoinase_A"/>
    <property type="match status" value="1"/>
</dbReference>
<dbReference type="InterPro" id="IPR045079">
    <property type="entry name" value="Oxoprolinase-like"/>
</dbReference>
<reference evidence="7 8" key="1">
    <citation type="submission" date="2020-10" db="EMBL/GenBank/DDBJ databases">
        <title>Myceligenerans pegani sp. nov., an endophytic actinomycete isolated from Peganum harmala L. in Xinjiang, China.</title>
        <authorList>
            <person name="Xin L."/>
        </authorList>
    </citation>
    <scope>NUCLEOTIDE SEQUENCE [LARGE SCALE GENOMIC DNA]</scope>
    <source>
        <strain evidence="7 8">TRM65318</strain>
    </source>
</reference>
<dbReference type="Pfam" id="PF02538">
    <property type="entry name" value="Hydantoinase_B"/>
    <property type="match status" value="1"/>
</dbReference>
<dbReference type="Pfam" id="PF05378">
    <property type="entry name" value="Hydant_A_N"/>
    <property type="match status" value="1"/>
</dbReference>
<dbReference type="InterPro" id="IPR002821">
    <property type="entry name" value="Hydantoinase_A"/>
</dbReference>
<dbReference type="PANTHER" id="PTHR11365:SF23">
    <property type="entry name" value="HYPOTHETICAL 5-OXOPROLINASE (EUROFUNG)-RELATED"/>
    <property type="match status" value="1"/>
</dbReference>
<feature type="compositionally biased region" description="Low complexity" evidence="2">
    <location>
        <begin position="66"/>
        <end position="82"/>
    </location>
</feature>
<evidence type="ECO:0000259" key="5">
    <source>
        <dbReference type="Pfam" id="PF05378"/>
    </source>
</evidence>
<evidence type="ECO:0000259" key="4">
    <source>
        <dbReference type="Pfam" id="PF02538"/>
    </source>
</evidence>
<sequence>MGWEFWIDRGGTFTDIVARHPDGALSTHKLLSEDPERYDDAAVAGIERILRRAGAEPRSRAAGPSSGAEDGAPPADGGASRAAGDDRAPRPSSDTIQAVRMGTTVATNALLERTGEPTVLVITRGFGDALRIAYQNRPRIFDRHIVLPEPLYSRVIEVDERVTATGEVLREPDLDGVEPELRRAHDDGFRAVAVVCLHSHLYPDHENRVADLARRIGFPQVSRSAEVSPLLKLVPRGDTTVVDAYLSPVLRRYVDQVAGRLTGVPLQFMQSNGGLVEAHRFRGKDAILSGPAGGIVGMVRMSELAGHDHVIGFDMGGTSTDVSHYAGELERVFDAQVAGVRLRAPMLDIHTVAAGGGSILHFDGSRYRVGPDSAGASPGPVCYRNGGPLTVTDANVLLGRVRPEHFPAVFGPGGDQPLDVDVVRRKFASLAAEIGDGRTPEQVAEGFLAVAVANMAGAVKKITVRKGHDVTRYALTTFGGAGGQHACAVADSLGIGTVLVPPMAGVLSALGIGLADTTVMREQSVGSVLSDDALPRLREAADALEAAARADLAEQGVRDDGEGAPRVVVTRTVHLRYDGTDTTVPVRLRDPDEMVAEFEAAHRSVYSFLLDRPLIADAVAVEAVAPSSAGGNGLTADRATTDEGSAGQDVVRVFAGGRWRDAPLRQREELVSGDVVAGPAVITEENATTVVEPGWRAEATAEGHLVVRRTTPRADASVSAAADPVMLEIFNNLFMSIAEQMGARLEATAQSVNIKERLDFSCAIFDPDGNLVANAPHMPVHLGSMGTTVQEVIARRRGTMRPGDTYAVNDPFHGGTHLPDVTVITPVFREGAGEVPGAGVAAATREEAGDAHAGRAGSGGGVTGGDTPDDEILFYVASRGHHAEIGGITPGSMPATSTEIHEEGVLFDNWLLVADGRMRERETRELLTTARHPSRDPETNLADLRAQIAAGAKGVEEVGAMVRHFGLDVVQAYMRHVQDNAAEAVRRVVDTLSDGEFTYETDHGATIAVRVTTDHERRRATIDFTGTSPQVASNFNAPSSVAVAAVLYVFRTLVDDDIPLNDGCRRPLDIVIPPGTLLSPEYPAAVVAGNVETSQAITGALYGALGVQAEGSGTMNNLTFGNAGHQYYETVASGSGAGDGFAGASAVQTHMTNSRLTDPEVLEARFPVLVRKFAVRAGSGGAGRWRGGDGVVRALEFREPMTASLLTGHRTVPPYGMAGGEPGALGRNSVLRKGADDGEPLAGRDTVALSPGDILIMETPGGGGFGRAG</sequence>
<evidence type="ECO:0000256" key="1">
    <source>
        <dbReference type="ARBA" id="ARBA00010403"/>
    </source>
</evidence>
<evidence type="ECO:0000259" key="6">
    <source>
        <dbReference type="Pfam" id="PF19278"/>
    </source>
</evidence>
<dbReference type="EMBL" id="JADAQT010000058">
    <property type="protein sequence ID" value="MBE1875167.1"/>
    <property type="molecule type" value="Genomic_DNA"/>
</dbReference>
<accession>A0ABR9MWL4</accession>
<evidence type="ECO:0000256" key="2">
    <source>
        <dbReference type="SAM" id="MobiDB-lite"/>
    </source>
</evidence>
<organism evidence="7 8">
    <name type="scientific">Myceligenerans pegani</name>
    <dbReference type="NCBI Taxonomy" id="2776917"/>
    <lineage>
        <taxon>Bacteria</taxon>
        <taxon>Bacillati</taxon>
        <taxon>Actinomycetota</taxon>
        <taxon>Actinomycetes</taxon>
        <taxon>Micrococcales</taxon>
        <taxon>Promicromonosporaceae</taxon>
        <taxon>Myceligenerans</taxon>
    </lineage>
</organism>
<feature type="region of interest" description="Disordered" evidence="2">
    <location>
        <begin position="54"/>
        <end position="99"/>
    </location>
</feature>
<dbReference type="InterPro" id="IPR008040">
    <property type="entry name" value="Hydant_A_N"/>
</dbReference>
<feature type="domain" description="Hydantoinase A/oxoprolinase" evidence="3">
    <location>
        <begin position="236"/>
        <end position="518"/>
    </location>
</feature>
<dbReference type="Pfam" id="PF19278">
    <property type="entry name" value="Hydant_A_C"/>
    <property type="match status" value="1"/>
</dbReference>
<dbReference type="PANTHER" id="PTHR11365">
    <property type="entry name" value="5-OXOPROLINASE RELATED"/>
    <property type="match status" value="1"/>
</dbReference>
<comment type="caution">
    <text evidence="7">The sequence shown here is derived from an EMBL/GenBank/DDBJ whole genome shotgun (WGS) entry which is preliminary data.</text>
</comment>
<feature type="domain" description="Hydantoinase/oxoprolinase N-terminal" evidence="5">
    <location>
        <begin position="5"/>
        <end position="216"/>
    </location>
</feature>
<feature type="compositionally biased region" description="Basic and acidic residues" evidence="2">
    <location>
        <begin position="844"/>
        <end position="853"/>
    </location>
</feature>
<comment type="similarity">
    <text evidence="1">Belongs to the oxoprolinase family.</text>
</comment>
<feature type="region of interest" description="Disordered" evidence="2">
    <location>
        <begin position="838"/>
        <end position="867"/>
    </location>
</feature>
<dbReference type="RefSeq" id="WP_192861732.1">
    <property type="nucleotide sequence ID" value="NZ_JADAQT010000058.1"/>
</dbReference>
<name>A0ABR9MWL4_9MICO</name>
<feature type="domain" description="Acetophenone carboxylase-like C-terminal" evidence="6">
    <location>
        <begin position="635"/>
        <end position="697"/>
    </location>
</feature>
<evidence type="ECO:0000259" key="3">
    <source>
        <dbReference type="Pfam" id="PF01968"/>
    </source>
</evidence>
<evidence type="ECO:0000313" key="8">
    <source>
        <dbReference type="Proteomes" id="UP000625527"/>
    </source>
</evidence>
<keyword evidence="8" id="KW-1185">Reference proteome</keyword>